<dbReference type="PANTHER" id="PTHR30420">
    <property type="entry name" value="N-SUCCINYLARGININE DIHYDROLASE"/>
    <property type="match status" value="1"/>
</dbReference>
<dbReference type="PANTHER" id="PTHR30420:SF2">
    <property type="entry name" value="N-SUCCINYLARGININE DIHYDROLASE"/>
    <property type="match status" value="1"/>
</dbReference>
<feature type="binding site" evidence="5">
    <location>
        <begin position="289"/>
        <end position="290"/>
    </location>
    <ligand>
        <name>substrate</name>
    </ligand>
</feature>
<evidence type="ECO:0000256" key="4">
    <source>
        <dbReference type="ARBA" id="ARBA00053781"/>
    </source>
</evidence>
<evidence type="ECO:0000259" key="7">
    <source>
        <dbReference type="Pfam" id="PF00171"/>
    </source>
</evidence>
<comment type="subunit">
    <text evidence="5">Homodimer.</text>
</comment>
<dbReference type="GO" id="GO:0009015">
    <property type="term" value="F:N-succinylarginine dihydrolase activity"/>
    <property type="evidence" value="ECO:0007669"/>
    <property type="project" value="UniProtKB-UniRule"/>
</dbReference>
<feature type="domain" description="Aldehyde dehydrogenase" evidence="7">
    <location>
        <begin position="20"/>
        <end position="119"/>
    </location>
</feature>
<evidence type="ECO:0000256" key="1">
    <source>
        <dbReference type="ARBA" id="ARBA00022503"/>
    </source>
</evidence>
<comment type="pathway">
    <text evidence="5">Amino-acid degradation; L-arginine degradation via AST pathway; L-glutamate and succinate from L-arginine: step 2/5.</text>
</comment>
<dbReference type="Gene3D" id="3.75.10.20">
    <property type="entry name" value="Succinylarginine dihydrolase"/>
    <property type="match status" value="1"/>
</dbReference>
<dbReference type="GO" id="GO:0019544">
    <property type="term" value="P:L-arginine catabolic process to L-glutamate"/>
    <property type="evidence" value="ECO:0007669"/>
    <property type="project" value="UniProtKB-UniRule"/>
</dbReference>
<reference evidence="8 9" key="1">
    <citation type="submission" date="2018-06" db="EMBL/GenBank/DDBJ databases">
        <authorList>
            <consortium name="Pathogen Informatics"/>
            <person name="Doyle S."/>
        </authorList>
    </citation>
    <scope>NUCLEOTIDE SEQUENCE [LARGE SCALE GENOMIC DNA]</scope>
    <source>
        <strain evidence="8 9">NCTC4837</strain>
    </source>
</reference>
<keyword evidence="2 5" id="KW-0378">Hydrolase</keyword>
<dbReference type="AlphaFoldDB" id="A0A2X2II63"/>
<dbReference type="InterPro" id="IPR016161">
    <property type="entry name" value="Ald_DH/histidinol_DH"/>
</dbReference>
<dbReference type="NCBIfam" id="NF009789">
    <property type="entry name" value="PRK13281.1"/>
    <property type="match status" value="1"/>
</dbReference>
<dbReference type="Proteomes" id="UP000251082">
    <property type="component" value="Unassembled WGS sequence"/>
</dbReference>
<dbReference type="EC" id="3.5.3.23" evidence="5 6"/>
<dbReference type="FunFam" id="3.75.10.20:FF:000001">
    <property type="entry name" value="N-succinylarginine dihydrolase"/>
    <property type="match status" value="1"/>
</dbReference>
<dbReference type="InterPro" id="IPR016163">
    <property type="entry name" value="Ald_DH_C"/>
</dbReference>
<feature type="binding site" evidence="5">
    <location>
        <begin position="171"/>
        <end position="180"/>
    </location>
    <ligand>
        <name>substrate</name>
    </ligand>
</feature>
<evidence type="ECO:0000313" key="9">
    <source>
        <dbReference type="Proteomes" id="UP000251082"/>
    </source>
</evidence>
<feature type="binding site" evidence="5">
    <location>
        <position position="364"/>
    </location>
    <ligand>
        <name>substrate</name>
    </ligand>
</feature>
<gene>
    <name evidence="5 8" type="primary">astB</name>
    <name evidence="8" type="ORF">NCTC4837_03544</name>
</gene>
<dbReference type="NCBIfam" id="TIGR03241">
    <property type="entry name" value="arg_catab_astB"/>
    <property type="match status" value="1"/>
</dbReference>
<feature type="active site" description="Nucleophile" evidence="5">
    <location>
        <position position="517"/>
    </location>
</feature>
<dbReference type="Gene3D" id="3.40.605.10">
    <property type="entry name" value="Aldehyde Dehydrogenase, Chain A, domain 1"/>
    <property type="match status" value="1"/>
</dbReference>
<dbReference type="UniPathway" id="UPA00185">
    <property type="reaction ID" value="UER00280"/>
</dbReference>
<dbReference type="Pfam" id="PF00171">
    <property type="entry name" value="Aldedh"/>
    <property type="match status" value="1"/>
</dbReference>
<dbReference type="InterPro" id="IPR015590">
    <property type="entry name" value="Aldehyde_DH_dom"/>
</dbReference>
<dbReference type="Gene3D" id="3.40.309.10">
    <property type="entry name" value="Aldehyde Dehydrogenase, Chain A, domain 2"/>
    <property type="match status" value="1"/>
</dbReference>
<keyword evidence="3" id="KW-0560">Oxidoreductase</keyword>
<dbReference type="InterPro" id="IPR037031">
    <property type="entry name" value="AstB_sf"/>
</dbReference>
<feature type="binding site" evidence="5">
    <location>
        <position position="262"/>
    </location>
    <ligand>
        <name>substrate</name>
    </ligand>
</feature>
<evidence type="ECO:0000256" key="6">
    <source>
        <dbReference type="NCBIfam" id="TIGR03241"/>
    </source>
</evidence>
<comment type="catalytic activity">
    <reaction evidence="5">
        <text>N(2)-succinyl-L-arginine + 2 H2O + 2 H(+) = N(2)-succinyl-L-ornithine + 2 NH4(+) + CO2</text>
        <dbReference type="Rhea" id="RHEA:19533"/>
        <dbReference type="ChEBI" id="CHEBI:15377"/>
        <dbReference type="ChEBI" id="CHEBI:15378"/>
        <dbReference type="ChEBI" id="CHEBI:16526"/>
        <dbReference type="ChEBI" id="CHEBI:28938"/>
        <dbReference type="ChEBI" id="CHEBI:58241"/>
        <dbReference type="ChEBI" id="CHEBI:58514"/>
        <dbReference type="EC" id="3.5.3.23"/>
    </reaction>
</comment>
<dbReference type="GO" id="GO:0019545">
    <property type="term" value="P:L-arginine catabolic process to succinate"/>
    <property type="evidence" value="ECO:0007669"/>
    <property type="project" value="UniProtKB-UniRule"/>
</dbReference>
<comment type="function">
    <text evidence="4 5">Catalyzes the hydrolysis of N(2)-succinylarginine into N(2)-succinylornithine, ammonia and CO(2).</text>
</comment>
<feature type="binding site" evidence="5">
    <location>
        <position position="511"/>
    </location>
    <ligand>
        <name>substrate</name>
    </ligand>
</feature>
<dbReference type="EMBL" id="UAUQ01000013">
    <property type="protein sequence ID" value="SPZ78843.1"/>
    <property type="molecule type" value="Genomic_DNA"/>
</dbReference>
<comment type="similarity">
    <text evidence="5">Belongs to the succinylarginine dihydrolase family.</text>
</comment>
<evidence type="ECO:0000256" key="3">
    <source>
        <dbReference type="ARBA" id="ARBA00023002"/>
    </source>
</evidence>
<dbReference type="Pfam" id="PF04996">
    <property type="entry name" value="AstB"/>
    <property type="match status" value="1"/>
</dbReference>
<evidence type="ECO:0000256" key="2">
    <source>
        <dbReference type="ARBA" id="ARBA00022801"/>
    </source>
</evidence>
<feature type="binding site" evidence="5">
    <location>
        <position position="402"/>
    </location>
    <ligand>
        <name>substrate</name>
    </ligand>
</feature>
<keyword evidence="1 5" id="KW-0056">Arginine metabolism</keyword>
<dbReference type="SUPFAM" id="SSF53720">
    <property type="entry name" value="ALDH-like"/>
    <property type="match status" value="1"/>
</dbReference>
<feature type="active site" evidence="5">
    <location>
        <position position="400"/>
    </location>
</feature>
<dbReference type="InterPro" id="IPR007079">
    <property type="entry name" value="SuccinylArg_d-Hdrlase_AstB"/>
</dbReference>
<proteinExistence type="inferred from homology"/>
<dbReference type="HAMAP" id="MF_01172">
    <property type="entry name" value="AstB"/>
    <property type="match status" value="1"/>
</dbReference>
<name>A0A2X2II63_SHIDY</name>
<dbReference type="InterPro" id="IPR016162">
    <property type="entry name" value="Ald_DH_N"/>
</dbReference>
<evidence type="ECO:0000256" key="5">
    <source>
        <dbReference type="HAMAP-Rule" id="MF_01172"/>
    </source>
</evidence>
<accession>A0A2X2II63</accession>
<protein>
    <recommendedName>
        <fullName evidence="5 6">N-succinylarginine dihydrolase</fullName>
        <ecNumber evidence="5 6">3.5.3.23</ecNumber>
    </recommendedName>
</protein>
<dbReference type="GO" id="GO:0016620">
    <property type="term" value="F:oxidoreductase activity, acting on the aldehyde or oxo group of donors, NAD or NADP as acceptor"/>
    <property type="evidence" value="ECO:0007669"/>
    <property type="project" value="InterPro"/>
</dbReference>
<evidence type="ECO:0000313" key="8">
    <source>
        <dbReference type="EMBL" id="SPZ78843.1"/>
    </source>
</evidence>
<sequence length="599" mass="65779">MGGRTLLAPRLFQAETSLLTPGIIEMTGVAGVPDEEVFGPLLRVWRCDTFDEAIRMANNTRFGLSCGLVSSEREKFDQLLLEARAGIVNWKKPLTGAASTAPFGGIGASGNHRPSAWYAADYCAWPMASLESDSLTLLAMLNPGLDFSDEVVRNAWEVNFDGLVGLTHNYAGLSFGNEASTRHRFQVSNPRLAAKQGLLKMKNLADAGFPQAVIPPHERPFIPVLRQLGFSGSDEQVLEKVARQAPHWLSSVSSASPMWVANAATIAPSVDTLDGKVHRTVANLNNKFHRSLEAPVTESLLKAIFNDEEKFSVHSALPQVALLGDEGAANHNRLGGHYGEPGMQLFVYGREKGNDTRPSRYPARQTREASEAVARLNQVNPQQVIFAQQNPDVIDQGVFHNDVIAVSNRQVLFCHQQAFARQSQLLANLRARVNGFMAIEVPATQVSVSDAVSTYLFNSQLLSRDDGSMMLVLPQECREHAGVWCYLNELLAADNPISELKVFDLRESMANGGGPACLRLRVVLTEEERRAVNPAVMMNDTLFNALNDWGDRYYRDRLTDADLADPQLLREGREALDVLSQLLNLGSVYPFQREGGGNG</sequence>
<feature type="active site" evidence="5">
    <location>
        <position position="326"/>
    </location>
</feature>
<organism evidence="8 9">
    <name type="scientific">Shigella dysenteriae</name>
    <dbReference type="NCBI Taxonomy" id="622"/>
    <lineage>
        <taxon>Bacteria</taxon>
        <taxon>Pseudomonadati</taxon>
        <taxon>Pseudomonadota</taxon>
        <taxon>Gammaproteobacteria</taxon>
        <taxon>Enterobacterales</taxon>
        <taxon>Enterobacteriaceae</taxon>
        <taxon>Shigella</taxon>
    </lineage>
</organism>
<dbReference type="SUPFAM" id="SSF55909">
    <property type="entry name" value="Pentein"/>
    <property type="match status" value="1"/>
</dbReference>